<dbReference type="PRINTS" id="PR00035">
    <property type="entry name" value="HTHGNTR"/>
</dbReference>
<reference evidence="5 8" key="2">
    <citation type="submission" date="2019-10" db="EMBL/GenBank/DDBJ databases">
        <title>Prolixibacter strains distinguished by the presence of nitrate reductase genes were adept at nitrate-dependent anaerobic corrosion of metallic iron and carbon steel.</title>
        <authorList>
            <person name="Iino T."/>
            <person name="Shono N."/>
            <person name="Ito K."/>
            <person name="Nakamura R."/>
            <person name="Sueoka K."/>
            <person name="Harayama S."/>
            <person name="Ohkuma M."/>
        </authorList>
    </citation>
    <scope>NUCLEOTIDE SEQUENCE [LARGE SCALE GENOMIC DNA]</scope>
    <source>
        <strain evidence="5 8">MIC1-1</strain>
    </source>
</reference>
<dbReference type="InterPro" id="IPR011663">
    <property type="entry name" value="UTRA"/>
</dbReference>
<keyword evidence="1" id="KW-0805">Transcription regulation</keyword>
<dbReference type="Pfam" id="PF07702">
    <property type="entry name" value="UTRA"/>
    <property type="match status" value="1"/>
</dbReference>
<evidence type="ECO:0000313" key="5">
    <source>
        <dbReference type="EMBL" id="GET20412.1"/>
    </source>
</evidence>
<accession>A0A2P8CGY1</accession>
<dbReference type="GO" id="GO:0003677">
    <property type="term" value="F:DNA binding"/>
    <property type="evidence" value="ECO:0007669"/>
    <property type="project" value="UniProtKB-KW"/>
</dbReference>
<dbReference type="SMART" id="SM00866">
    <property type="entry name" value="UTRA"/>
    <property type="match status" value="1"/>
</dbReference>
<dbReference type="GO" id="GO:0045892">
    <property type="term" value="P:negative regulation of DNA-templated transcription"/>
    <property type="evidence" value="ECO:0007669"/>
    <property type="project" value="TreeGrafter"/>
</dbReference>
<dbReference type="Gene3D" id="3.40.1410.10">
    <property type="entry name" value="Chorismate lyase-like"/>
    <property type="match status" value="1"/>
</dbReference>
<sequence length="250" mass="28310">MKLKIDHNSSKPLHAQVEILLRKLIEKPEYQEGAYLPKEVDLAKKLGISRNTVRQAINKLVFEGLLIRKKGQGTTVAPKTNHTPPVDGKAVARQVPVDEEPLLTLQTNAVREDANETVARFMQIPEGTPVLKITRLEGNDDEPVVYLESYFHPRLGLHEDMDFSGSMNHILTNDLSVVLSLSKEKVEARPASTITAKRLGITTIDPVLVRERYVYDTDNQPVEYTTSFYNAYKYAYNIEIQHNQVVYPDV</sequence>
<dbReference type="AlphaFoldDB" id="A0A2P8CGY1"/>
<dbReference type="Pfam" id="PF00392">
    <property type="entry name" value="GntR"/>
    <property type="match status" value="1"/>
</dbReference>
<organism evidence="6 7">
    <name type="scientific">Prolixibacter denitrificans</name>
    <dbReference type="NCBI Taxonomy" id="1541063"/>
    <lineage>
        <taxon>Bacteria</taxon>
        <taxon>Pseudomonadati</taxon>
        <taxon>Bacteroidota</taxon>
        <taxon>Bacteroidia</taxon>
        <taxon>Marinilabiliales</taxon>
        <taxon>Prolixibacteraceae</taxon>
        <taxon>Prolixibacter</taxon>
    </lineage>
</organism>
<evidence type="ECO:0000313" key="8">
    <source>
        <dbReference type="Proteomes" id="UP000396862"/>
    </source>
</evidence>
<protein>
    <submittedName>
        <fullName evidence="5 6">Transcriptional regulator</fullName>
    </submittedName>
</protein>
<dbReference type="RefSeq" id="WP_106540849.1">
    <property type="nucleotide sequence ID" value="NZ_BLAU01000001.1"/>
</dbReference>
<dbReference type="SUPFAM" id="SSF46785">
    <property type="entry name" value="Winged helix' DNA-binding domain"/>
    <property type="match status" value="1"/>
</dbReference>
<dbReference type="OrthoDB" id="9815017at2"/>
<dbReference type="PROSITE" id="PS50949">
    <property type="entry name" value="HTH_GNTR"/>
    <property type="match status" value="1"/>
</dbReference>
<dbReference type="EMBL" id="PYGC01000002">
    <property type="protein sequence ID" value="PSK84238.1"/>
    <property type="molecule type" value="Genomic_DNA"/>
</dbReference>
<reference evidence="6 7" key="1">
    <citation type="submission" date="2018-03" db="EMBL/GenBank/DDBJ databases">
        <title>Genomic Encyclopedia of Archaeal and Bacterial Type Strains, Phase II (KMG-II): from individual species to whole genera.</title>
        <authorList>
            <person name="Goeker M."/>
        </authorList>
    </citation>
    <scope>NUCLEOTIDE SEQUENCE [LARGE SCALE GENOMIC DNA]</scope>
    <source>
        <strain evidence="6 7">DSM 27267</strain>
    </source>
</reference>
<proteinExistence type="predicted"/>
<evidence type="ECO:0000313" key="7">
    <source>
        <dbReference type="Proteomes" id="UP000240621"/>
    </source>
</evidence>
<keyword evidence="8" id="KW-1185">Reference proteome</keyword>
<dbReference type="CDD" id="cd07377">
    <property type="entry name" value="WHTH_GntR"/>
    <property type="match status" value="1"/>
</dbReference>
<evidence type="ECO:0000256" key="3">
    <source>
        <dbReference type="ARBA" id="ARBA00023163"/>
    </source>
</evidence>
<evidence type="ECO:0000259" key="4">
    <source>
        <dbReference type="PROSITE" id="PS50949"/>
    </source>
</evidence>
<feature type="domain" description="HTH gntR-type" evidence="4">
    <location>
        <begin position="11"/>
        <end position="79"/>
    </location>
</feature>
<dbReference type="Proteomes" id="UP000396862">
    <property type="component" value="Unassembled WGS sequence"/>
</dbReference>
<evidence type="ECO:0000256" key="1">
    <source>
        <dbReference type="ARBA" id="ARBA00023015"/>
    </source>
</evidence>
<evidence type="ECO:0000313" key="6">
    <source>
        <dbReference type="EMBL" id="PSK84238.1"/>
    </source>
</evidence>
<dbReference type="Proteomes" id="UP000240621">
    <property type="component" value="Unassembled WGS sequence"/>
</dbReference>
<evidence type="ECO:0000256" key="2">
    <source>
        <dbReference type="ARBA" id="ARBA00023125"/>
    </source>
</evidence>
<dbReference type="InterPro" id="IPR028978">
    <property type="entry name" value="Chorismate_lyase_/UTRA_dom_sf"/>
</dbReference>
<dbReference type="SUPFAM" id="SSF64288">
    <property type="entry name" value="Chorismate lyase-like"/>
    <property type="match status" value="1"/>
</dbReference>
<gene>
    <name evidence="6" type="ORF">CLV93_10222</name>
    <name evidence="5" type="ORF">JCM18694_06580</name>
</gene>
<dbReference type="Gene3D" id="1.10.10.10">
    <property type="entry name" value="Winged helix-like DNA-binding domain superfamily/Winged helix DNA-binding domain"/>
    <property type="match status" value="1"/>
</dbReference>
<dbReference type="SMART" id="SM00345">
    <property type="entry name" value="HTH_GNTR"/>
    <property type="match status" value="1"/>
</dbReference>
<name>A0A2P8CGY1_9BACT</name>
<keyword evidence="2" id="KW-0238">DNA-binding</keyword>
<comment type="caution">
    <text evidence="6">The sequence shown here is derived from an EMBL/GenBank/DDBJ whole genome shotgun (WGS) entry which is preliminary data.</text>
</comment>
<dbReference type="InterPro" id="IPR036390">
    <property type="entry name" value="WH_DNA-bd_sf"/>
</dbReference>
<dbReference type="InterPro" id="IPR036388">
    <property type="entry name" value="WH-like_DNA-bd_sf"/>
</dbReference>
<dbReference type="EMBL" id="BLAU01000001">
    <property type="protein sequence ID" value="GET20412.1"/>
    <property type="molecule type" value="Genomic_DNA"/>
</dbReference>
<dbReference type="PANTHER" id="PTHR44846">
    <property type="entry name" value="MANNOSYL-D-GLYCERATE TRANSPORT/METABOLISM SYSTEM REPRESSOR MNGR-RELATED"/>
    <property type="match status" value="1"/>
</dbReference>
<dbReference type="InterPro" id="IPR050679">
    <property type="entry name" value="Bact_HTH_transcr_reg"/>
</dbReference>
<dbReference type="PANTHER" id="PTHR44846:SF1">
    <property type="entry name" value="MANNOSYL-D-GLYCERATE TRANSPORT_METABOLISM SYSTEM REPRESSOR MNGR-RELATED"/>
    <property type="match status" value="1"/>
</dbReference>
<dbReference type="GO" id="GO:0003700">
    <property type="term" value="F:DNA-binding transcription factor activity"/>
    <property type="evidence" value="ECO:0007669"/>
    <property type="project" value="InterPro"/>
</dbReference>
<dbReference type="InterPro" id="IPR000524">
    <property type="entry name" value="Tscrpt_reg_HTH_GntR"/>
</dbReference>
<keyword evidence="3" id="KW-0804">Transcription</keyword>